<reference evidence="1 2" key="1">
    <citation type="journal article" date="2018" name="New Phytol.">
        <title>Phylogenomics of Endogonaceae and evolution of mycorrhizas within Mucoromycota.</title>
        <authorList>
            <person name="Chang Y."/>
            <person name="Desiro A."/>
            <person name="Na H."/>
            <person name="Sandor L."/>
            <person name="Lipzen A."/>
            <person name="Clum A."/>
            <person name="Barry K."/>
            <person name="Grigoriev I.V."/>
            <person name="Martin F.M."/>
            <person name="Stajich J.E."/>
            <person name="Smith M.E."/>
            <person name="Bonito G."/>
            <person name="Spatafora J.W."/>
        </authorList>
    </citation>
    <scope>NUCLEOTIDE SEQUENCE [LARGE SCALE GENOMIC DNA]</scope>
    <source>
        <strain evidence="1 2">GMNB39</strain>
    </source>
</reference>
<sequence length="171" mass="19242">MTKQHPGNITSANFSESNGNSSKWTLVATGTVEQQMMVKFMLDHTLTADFIRAIVANAQFAQRFDPDEFASNPNNLLDVNPTADLLNEIPEDLPEHENVAGLYEFLRSNEFVCEGSNDDTLLASEENPGRAAFLGEWYNHFGERPTLLAAILDPERKHRRHRHRSSSASRN</sequence>
<protein>
    <submittedName>
        <fullName evidence="1">Uncharacterized protein</fullName>
    </submittedName>
</protein>
<dbReference type="EMBL" id="RBNI01007922">
    <property type="protein sequence ID" value="RUP45017.1"/>
    <property type="molecule type" value="Genomic_DNA"/>
</dbReference>
<comment type="caution">
    <text evidence="1">The sequence shown here is derived from an EMBL/GenBank/DDBJ whole genome shotgun (WGS) entry which is preliminary data.</text>
</comment>
<keyword evidence="2" id="KW-1185">Reference proteome</keyword>
<name>A0A433D2E5_9FUNG</name>
<proteinExistence type="predicted"/>
<dbReference type="AlphaFoldDB" id="A0A433D2E5"/>
<gene>
    <name evidence="1" type="ORF">BC936DRAFT_148717</name>
</gene>
<organism evidence="1 2">
    <name type="scientific">Jimgerdemannia flammicorona</name>
    <dbReference type="NCBI Taxonomy" id="994334"/>
    <lineage>
        <taxon>Eukaryota</taxon>
        <taxon>Fungi</taxon>
        <taxon>Fungi incertae sedis</taxon>
        <taxon>Mucoromycota</taxon>
        <taxon>Mucoromycotina</taxon>
        <taxon>Endogonomycetes</taxon>
        <taxon>Endogonales</taxon>
        <taxon>Endogonaceae</taxon>
        <taxon>Jimgerdemannia</taxon>
    </lineage>
</organism>
<evidence type="ECO:0000313" key="2">
    <source>
        <dbReference type="Proteomes" id="UP000268093"/>
    </source>
</evidence>
<accession>A0A433D2E5</accession>
<evidence type="ECO:0000313" key="1">
    <source>
        <dbReference type="EMBL" id="RUP45017.1"/>
    </source>
</evidence>
<dbReference type="Proteomes" id="UP000268093">
    <property type="component" value="Unassembled WGS sequence"/>
</dbReference>